<evidence type="ECO:0000256" key="1">
    <source>
        <dbReference type="SAM" id="MobiDB-lite"/>
    </source>
</evidence>
<accession>A0A2X0ISK6</accession>
<keyword evidence="3" id="KW-1185">Reference proteome</keyword>
<protein>
    <submittedName>
        <fullName evidence="2">Uncharacterized protein</fullName>
    </submittedName>
</protein>
<comment type="caution">
    <text evidence="2">The sequence shown here is derived from an EMBL/GenBank/DDBJ whole genome shotgun (WGS) entry which is preliminary data.</text>
</comment>
<evidence type="ECO:0000313" key="3">
    <source>
        <dbReference type="Proteomes" id="UP000248889"/>
    </source>
</evidence>
<evidence type="ECO:0000313" key="2">
    <source>
        <dbReference type="EMBL" id="RAG80526.1"/>
    </source>
</evidence>
<organism evidence="2 3">
    <name type="scientific">Streptacidiphilus pinicola</name>
    <dbReference type="NCBI Taxonomy" id="2219663"/>
    <lineage>
        <taxon>Bacteria</taxon>
        <taxon>Bacillati</taxon>
        <taxon>Actinomycetota</taxon>
        <taxon>Actinomycetes</taxon>
        <taxon>Kitasatosporales</taxon>
        <taxon>Streptomycetaceae</taxon>
        <taxon>Streptacidiphilus</taxon>
    </lineage>
</organism>
<feature type="region of interest" description="Disordered" evidence="1">
    <location>
        <begin position="13"/>
        <end position="33"/>
    </location>
</feature>
<proteinExistence type="predicted"/>
<sequence>MYEYTDRKNRTLADRIDDAAQRRPAKGGGTEHDRDTATALLADMLQAAANHGIDLDALDLVTDLPGGCYRAVTRHCDLADRVSTAAERRPAHPRTEQDKTAATALLADMLQAAANHGITLDTFDWVTDLPSACYRAVARHRELADRINDVSERRTTPGTEEEKAAATALLADMLQAAAQHGVNLDAFDWVTDLPGGCLAAVAAKLRLRASQWVTAS</sequence>
<gene>
    <name evidence="2" type="ORF">DN069_37675</name>
</gene>
<dbReference type="AlphaFoldDB" id="A0A2X0ISK6"/>
<name>A0A2X0ISK6_9ACTN</name>
<dbReference type="EMBL" id="QKYN01000220">
    <property type="protein sequence ID" value="RAG80526.1"/>
    <property type="molecule type" value="Genomic_DNA"/>
</dbReference>
<dbReference type="RefSeq" id="WP_111507759.1">
    <property type="nucleotide sequence ID" value="NZ_QKYN01000220.1"/>
</dbReference>
<reference evidence="2 3" key="1">
    <citation type="submission" date="2018-06" db="EMBL/GenBank/DDBJ databases">
        <title>Streptacidiphilus pinicola sp. nov., isolated from pine grove soil.</title>
        <authorList>
            <person name="Roh S.G."/>
            <person name="Park S."/>
            <person name="Kim M.-K."/>
            <person name="Yun B.-R."/>
            <person name="Park J."/>
            <person name="Kim M.J."/>
            <person name="Kim Y.S."/>
            <person name="Kim S.B."/>
        </authorList>
    </citation>
    <scope>NUCLEOTIDE SEQUENCE [LARGE SCALE GENOMIC DNA]</scope>
    <source>
        <strain evidence="2 3">MMS16-CNU450</strain>
    </source>
</reference>
<dbReference type="Proteomes" id="UP000248889">
    <property type="component" value="Unassembled WGS sequence"/>
</dbReference>
<dbReference type="OrthoDB" id="3852298at2"/>